<organism evidence="3 4">
    <name type="scientific">Pyrobaculum arsenaticum</name>
    <dbReference type="NCBI Taxonomy" id="121277"/>
    <lineage>
        <taxon>Archaea</taxon>
        <taxon>Thermoproteota</taxon>
        <taxon>Thermoprotei</taxon>
        <taxon>Thermoproteales</taxon>
        <taxon>Thermoproteaceae</taxon>
        <taxon>Pyrobaculum</taxon>
    </lineage>
</organism>
<dbReference type="AlphaFoldDB" id="A0A7L4P7F9"/>
<dbReference type="Gene3D" id="3.30.70.260">
    <property type="match status" value="1"/>
</dbReference>
<keyword evidence="4" id="KW-1185">Reference proteome</keyword>
<dbReference type="InterPro" id="IPR022986">
    <property type="entry name" value="UPF0237_ACT"/>
</dbReference>
<reference evidence="3 4" key="1">
    <citation type="journal article" date="2020" name="Nat. Commun.">
        <title>The structures of two archaeal type IV pili illuminate evolutionary relationships.</title>
        <authorList>
            <person name="Wang F."/>
            <person name="Baquero D.P."/>
            <person name="Su Z."/>
            <person name="Beltran L.C."/>
            <person name="Prangishvili D."/>
            <person name="Krupovic M."/>
            <person name="Egelman E.H."/>
        </authorList>
    </citation>
    <scope>NUCLEOTIDE SEQUENCE [LARGE SCALE GENOMIC DNA]</scope>
    <source>
        <strain evidence="3 4">2GA</strain>
    </source>
</reference>
<dbReference type="NCBIfam" id="NF001220">
    <property type="entry name" value="PRK00194.1"/>
    <property type="match status" value="1"/>
</dbReference>
<dbReference type="GeneID" id="5054967"/>
<dbReference type="InterPro" id="IPR045865">
    <property type="entry name" value="ACT-like_dom_sf"/>
</dbReference>
<proteinExistence type="inferred from homology"/>
<dbReference type="InterPro" id="IPR002912">
    <property type="entry name" value="ACT_dom"/>
</dbReference>
<evidence type="ECO:0000313" key="4">
    <source>
        <dbReference type="Proteomes" id="UP000554766"/>
    </source>
</evidence>
<evidence type="ECO:0000256" key="1">
    <source>
        <dbReference type="HAMAP-Rule" id="MF_01054"/>
    </source>
</evidence>
<evidence type="ECO:0000313" key="3">
    <source>
        <dbReference type="EMBL" id="NYR14457.1"/>
    </source>
</evidence>
<dbReference type="SUPFAM" id="SSF55021">
    <property type="entry name" value="ACT-like"/>
    <property type="match status" value="1"/>
</dbReference>
<dbReference type="HAMAP" id="MF_01054">
    <property type="entry name" value="UPF0237"/>
    <property type="match status" value="1"/>
</dbReference>
<dbReference type="Proteomes" id="UP000554766">
    <property type="component" value="Unassembled WGS sequence"/>
</dbReference>
<dbReference type="EMBL" id="JAAVJF010000001">
    <property type="protein sequence ID" value="NYR14457.1"/>
    <property type="molecule type" value="Genomic_DNA"/>
</dbReference>
<dbReference type="RefSeq" id="WP_011900519.1">
    <property type="nucleotide sequence ID" value="NZ_JAAVJF010000001.1"/>
</dbReference>
<protein>
    <recommendedName>
        <fullName evidence="1">UPF0237 protein HC235_00410</fullName>
    </recommendedName>
</protein>
<dbReference type="OMA" id="MIMLVDI"/>
<evidence type="ECO:0000259" key="2">
    <source>
        <dbReference type="PROSITE" id="PS51671"/>
    </source>
</evidence>
<dbReference type="PANTHER" id="PTHR34875:SF6">
    <property type="entry name" value="UPF0237 PROTEIN MJ1558"/>
    <property type="match status" value="1"/>
</dbReference>
<comment type="caution">
    <text evidence="3">The sequence shown here is derived from an EMBL/GenBank/DDBJ whole genome shotgun (WGS) entry which is preliminary data.</text>
</comment>
<accession>A0A7L4P7F9</accession>
<comment type="similarity">
    <text evidence="1">Belongs to the UPF0237 family.</text>
</comment>
<gene>
    <name evidence="3" type="ORF">HC235_00410</name>
</gene>
<dbReference type="CDD" id="cd04872">
    <property type="entry name" value="ACT_1ZPV"/>
    <property type="match status" value="1"/>
</dbReference>
<dbReference type="PROSITE" id="PS51671">
    <property type="entry name" value="ACT"/>
    <property type="match status" value="1"/>
</dbReference>
<name>A0A7L4P7F9_9CREN</name>
<dbReference type="InterPro" id="IPR050990">
    <property type="entry name" value="UPF0237/GcvR_regulator"/>
</dbReference>
<dbReference type="PANTHER" id="PTHR34875">
    <property type="entry name" value="UPF0237 PROTEIN MJ1558"/>
    <property type="match status" value="1"/>
</dbReference>
<feature type="domain" description="ACT" evidence="2">
    <location>
        <begin position="5"/>
        <end position="74"/>
    </location>
</feature>
<dbReference type="Pfam" id="PF13740">
    <property type="entry name" value="ACT_6"/>
    <property type="match status" value="1"/>
</dbReference>
<sequence length="90" mass="9983">MELVVVSVLGADRVGIVAGIASVLARHNANIVDISQTVVRDIFSMIMVVDISKADVDISQLRRELEEEGKRLGVMVGVFHIDVFKYMQRI</sequence>